<protein>
    <recommendedName>
        <fullName evidence="3">Endonuclease/exonuclease/phosphatase domain-containing protein</fullName>
    </recommendedName>
</protein>
<feature type="signal peptide" evidence="2">
    <location>
        <begin position="1"/>
        <end position="23"/>
    </location>
</feature>
<dbReference type="Gene3D" id="3.60.10.10">
    <property type="entry name" value="Endonuclease/exonuclease/phosphatase"/>
    <property type="match status" value="1"/>
</dbReference>
<keyword evidence="5" id="KW-1185">Reference proteome</keyword>
<dbReference type="SUPFAM" id="SSF56219">
    <property type="entry name" value="DNase I-like"/>
    <property type="match status" value="1"/>
</dbReference>
<evidence type="ECO:0000313" key="5">
    <source>
        <dbReference type="Proteomes" id="UP001431783"/>
    </source>
</evidence>
<feature type="region of interest" description="Disordered" evidence="1">
    <location>
        <begin position="55"/>
        <end position="79"/>
    </location>
</feature>
<dbReference type="EMBL" id="JARQZJ010000034">
    <property type="protein sequence ID" value="KAK9875648.1"/>
    <property type="molecule type" value="Genomic_DNA"/>
</dbReference>
<evidence type="ECO:0000259" key="3">
    <source>
        <dbReference type="Pfam" id="PF03372"/>
    </source>
</evidence>
<dbReference type="PANTHER" id="PTHR12121">
    <property type="entry name" value="CARBON CATABOLITE REPRESSOR PROTEIN 4"/>
    <property type="match status" value="1"/>
</dbReference>
<reference evidence="4 5" key="1">
    <citation type="submission" date="2023-03" db="EMBL/GenBank/DDBJ databases">
        <title>Genome insight into feeding habits of ladybird beetles.</title>
        <authorList>
            <person name="Li H.-S."/>
            <person name="Huang Y.-H."/>
            <person name="Pang H."/>
        </authorList>
    </citation>
    <scope>NUCLEOTIDE SEQUENCE [LARGE SCALE GENOMIC DNA]</scope>
    <source>
        <strain evidence="4">SYSU_2023b</strain>
        <tissue evidence="4">Whole body</tissue>
    </source>
</reference>
<dbReference type="InterPro" id="IPR005135">
    <property type="entry name" value="Endo/exonuclease/phosphatase"/>
</dbReference>
<gene>
    <name evidence="4" type="ORF">WA026_009446</name>
</gene>
<organism evidence="4 5">
    <name type="scientific">Henosepilachna vigintioctopunctata</name>
    <dbReference type="NCBI Taxonomy" id="420089"/>
    <lineage>
        <taxon>Eukaryota</taxon>
        <taxon>Metazoa</taxon>
        <taxon>Ecdysozoa</taxon>
        <taxon>Arthropoda</taxon>
        <taxon>Hexapoda</taxon>
        <taxon>Insecta</taxon>
        <taxon>Pterygota</taxon>
        <taxon>Neoptera</taxon>
        <taxon>Endopterygota</taxon>
        <taxon>Coleoptera</taxon>
        <taxon>Polyphaga</taxon>
        <taxon>Cucujiformia</taxon>
        <taxon>Coccinelloidea</taxon>
        <taxon>Coccinellidae</taxon>
        <taxon>Epilachninae</taxon>
        <taxon>Epilachnini</taxon>
        <taxon>Henosepilachna</taxon>
    </lineage>
</organism>
<evidence type="ECO:0000256" key="2">
    <source>
        <dbReference type="SAM" id="SignalP"/>
    </source>
</evidence>
<comment type="caution">
    <text evidence="4">The sequence shown here is derived from an EMBL/GenBank/DDBJ whole genome shotgun (WGS) entry which is preliminary data.</text>
</comment>
<dbReference type="InterPro" id="IPR050410">
    <property type="entry name" value="CCR4/nocturin_mRNA_transcr"/>
</dbReference>
<accession>A0AAW1TZD7</accession>
<keyword evidence="2" id="KW-0732">Signal</keyword>
<feature type="compositionally biased region" description="Polar residues" evidence="1">
    <location>
        <begin position="56"/>
        <end position="79"/>
    </location>
</feature>
<dbReference type="Proteomes" id="UP001431783">
    <property type="component" value="Unassembled WGS sequence"/>
</dbReference>
<name>A0AAW1TZD7_9CUCU</name>
<dbReference type="GO" id="GO:0000175">
    <property type="term" value="F:3'-5'-RNA exonuclease activity"/>
    <property type="evidence" value="ECO:0007669"/>
    <property type="project" value="TreeGrafter"/>
</dbReference>
<feature type="domain" description="Endonuclease/exonuclease/phosphatase" evidence="3">
    <location>
        <begin position="214"/>
        <end position="526"/>
    </location>
</feature>
<dbReference type="InterPro" id="IPR036691">
    <property type="entry name" value="Endo/exonu/phosph_ase_sf"/>
</dbReference>
<sequence>MLWNTFHKFVLFHHIQFQLFVLTTTPNLKINATATFQIICNLQKRNKFIMDIKNVSKPSQKNSKNGRLPRSYSSPSGQHIRNAVEPQRAQSQLIVGINKDQNTSWQTYHLPHFPINHVHNGFPLLQQPWNSNFQSGGNLTSNRVYINPHMYPVPSSSGINHQYQGNKFFSTGSNELTNEPETSLIHNRRKPLERVWEPERKIQNKDKKFFFTLMSYNVLAQDLVENHRYLYKHHDNDALGWQVRWVNILKEIGDANPDIICFQEVQESHINGYFDILEKKLGYKSIYKKRTGIRTDGCAIYYKKRKLQLVEYQKVEYFQEDVSVLNRDNVGIVARFVPKEINSQQFVVATTHLLYNPRRQDVRLAQVQNLIAEIDKVAFLGINQDGSASYLPIIITGDFNASPDSAVYEFITRGLLDYENLSRMALTKENGRGITGKVLVPEFLQLTDNCQYAEIVRKRNEALKKSTGDRGENTERNSHKNIKFSSGTLSHPFAFKSVYNGSGNIDTLGTTYQDKWLTVDYIFFSGKKQRGTRGFNFEDKLKLVSRYQLLTKKQLEGVKIPNMKLGSDHFSLIVKFALE</sequence>
<evidence type="ECO:0000313" key="4">
    <source>
        <dbReference type="EMBL" id="KAK9875648.1"/>
    </source>
</evidence>
<feature type="chain" id="PRO_5043519910" description="Endonuclease/exonuclease/phosphatase domain-containing protein" evidence="2">
    <location>
        <begin position="24"/>
        <end position="579"/>
    </location>
</feature>
<dbReference type="AlphaFoldDB" id="A0AAW1TZD7"/>
<dbReference type="PANTHER" id="PTHR12121:SF34">
    <property type="entry name" value="PROTEIN ANGEL"/>
    <property type="match status" value="1"/>
</dbReference>
<dbReference type="Pfam" id="PF03372">
    <property type="entry name" value="Exo_endo_phos"/>
    <property type="match status" value="1"/>
</dbReference>
<evidence type="ECO:0000256" key="1">
    <source>
        <dbReference type="SAM" id="MobiDB-lite"/>
    </source>
</evidence>
<proteinExistence type="predicted"/>